<feature type="chain" id="PRO_5001508251" description="Inhibitor I9 domain-containing protein" evidence="2">
    <location>
        <begin position="19"/>
        <end position="94"/>
    </location>
</feature>
<proteinExistence type="inferred from homology"/>
<protein>
    <recommendedName>
        <fullName evidence="4">Inhibitor I9 domain-containing protein</fullName>
    </recommendedName>
</protein>
<dbReference type="InterPro" id="IPR052471">
    <property type="entry name" value="PBI_I9"/>
</dbReference>
<evidence type="ECO:0008006" key="4">
    <source>
        <dbReference type="Google" id="ProtNLM"/>
    </source>
</evidence>
<dbReference type="GO" id="GO:0004866">
    <property type="term" value="F:endopeptidase inhibitor activity"/>
    <property type="evidence" value="ECO:0007669"/>
    <property type="project" value="UniProtKB-ARBA"/>
</dbReference>
<feature type="signal peptide" evidence="2">
    <location>
        <begin position="1"/>
        <end position="18"/>
    </location>
</feature>
<dbReference type="FunFam" id="3.30.70.80:FF:000005">
    <property type="entry name" value="Proteinase inhibitor I2B"/>
    <property type="match status" value="1"/>
</dbReference>
<name>A0A022W7Y1_TRIRU</name>
<gene>
    <name evidence="3" type="ORF">H103_02749</name>
</gene>
<dbReference type="AlphaFoldDB" id="A0A022W7Y1"/>
<dbReference type="GO" id="GO:0042144">
    <property type="term" value="P:vacuole fusion, non-autophagic"/>
    <property type="evidence" value="ECO:0007669"/>
    <property type="project" value="TreeGrafter"/>
</dbReference>
<evidence type="ECO:0000313" key="3">
    <source>
        <dbReference type="EMBL" id="EZF54467.1"/>
    </source>
</evidence>
<dbReference type="PANTHER" id="PTHR28288:SF1">
    <property type="entry name" value="INHIBITOR I9 DOMAIN-CONTAINING PROTEIN"/>
    <property type="match status" value="1"/>
</dbReference>
<organism evidence="3">
    <name type="scientific">Trichophyton rubrum CBS 288.86</name>
    <dbReference type="NCBI Taxonomy" id="1215330"/>
    <lineage>
        <taxon>Eukaryota</taxon>
        <taxon>Fungi</taxon>
        <taxon>Dikarya</taxon>
        <taxon>Ascomycota</taxon>
        <taxon>Pezizomycotina</taxon>
        <taxon>Eurotiomycetes</taxon>
        <taxon>Eurotiomycetidae</taxon>
        <taxon>Onygenales</taxon>
        <taxon>Arthrodermataceae</taxon>
        <taxon>Trichophyton</taxon>
    </lineage>
</organism>
<dbReference type="Gene3D" id="3.30.70.80">
    <property type="entry name" value="Peptidase S8 propeptide/proteinase inhibitor I9"/>
    <property type="match status" value="1"/>
</dbReference>
<dbReference type="InterPro" id="IPR037045">
    <property type="entry name" value="S8pro/Inhibitor_I9_sf"/>
</dbReference>
<dbReference type="PANTHER" id="PTHR28288">
    <property type="entry name" value="PROTEASE B INHIBITOR 2"/>
    <property type="match status" value="1"/>
</dbReference>
<accession>A0A022W7Y1</accession>
<dbReference type="EMBL" id="KK207784">
    <property type="protein sequence ID" value="EZF54467.1"/>
    <property type="molecule type" value="Genomic_DNA"/>
</dbReference>
<keyword evidence="2" id="KW-0732">Signal</keyword>
<dbReference type="HOGENOM" id="CLU_156026_0_1_1"/>
<dbReference type="Proteomes" id="UP000023758">
    <property type="component" value="Unassembled WGS sequence"/>
</dbReference>
<dbReference type="OrthoDB" id="3888684at2759"/>
<reference evidence="3" key="1">
    <citation type="submission" date="2014-02" db="EMBL/GenBank/DDBJ databases">
        <title>The Genome Sequence of Trichophyton rubrum (morphotype fischeri) CBS 288.86.</title>
        <authorList>
            <consortium name="The Broad Institute Genomics Platform"/>
            <person name="Cuomo C.A."/>
            <person name="White T.C."/>
            <person name="Graser Y."/>
            <person name="Martinez-Rossi N."/>
            <person name="Heitman J."/>
            <person name="Young S.K."/>
            <person name="Zeng Q."/>
            <person name="Gargeya S."/>
            <person name="Abouelleil A."/>
            <person name="Alvarado L."/>
            <person name="Chapman S.B."/>
            <person name="Gainer-Dewar J."/>
            <person name="Goldberg J."/>
            <person name="Griggs A."/>
            <person name="Gujja S."/>
            <person name="Hansen M."/>
            <person name="Howarth C."/>
            <person name="Imamovic A."/>
            <person name="Larimer J."/>
            <person name="Martinez D."/>
            <person name="Murphy C."/>
            <person name="Pearson M.D."/>
            <person name="Persinoti G."/>
            <person name="Poon T."/>
            <person name="Priest M."/>
            <person name="Roberts A.D."/>
            <person name="Saif S."/>
            <person name="Shea T.D."/>
            <person name="Sykes S.N."/>
            <person name="Wortman J."/>
            <person name="Nusbaum C."/>
            <person name="Birren B."/>
        </authorList>
    </citation>
    <scope>NUCLEOTIDE SEQUENCE [LARGE SCALE GENOMIC DNA]</scope>
    <source>
        <strain evidence="3">CBS 288.86</strain>
    </source>
</reference>
<comment type="similarity">
    <text evidence="1">Belongs to the protease inhibitor I9 family.</text>
</comment>
<evidence type="ECO:0000256" key="2">
    <source>
        <dbReference type="SAM" id="SignalP"/>
    </source>
</evidence>
<sequence length="94" mass="9883">MKVSLALVLAALTPAIMAASMKSVIVSFGNEAPDSVVQKAKEAIVAAGGKITHEYSLIKGFSGEMPESVMDQVKAMDARYPATIEEDQVVSVNV</sequence>
<dbReference type="SUPFAM" id="SSF54897">
    <property type="entry name" value="Protease propeptides/inhibitors"/>
    <property type="match status" value="1"/>
</dbReference>
<evidence type="ECO:0000256" key="1">
    <source>
        <dbReference type="ARBA" id="ARBA00038069"/>
    </source>
</evidence>